<dbReference type="HOGENOM" id="CLU_1422774_0_0_1"/>
<dbReference type="FunFam" id="3.30.160.60:FF:000148">
    <property type="entry name" value="zinc finger protein Gfi-1"/>
    <property type="match status" value="1"/>
</dbReference>
<dbReference type="AlphaFoldDB" id="B0W631"/>
<dbReference type="EMBL" id="DS231846">
    <property type="protein sequence ID" value="EDS36179.1"/>
    <property type="molecule type" value="Genomic_DNA"/>
</dbReference>
<protein>
    <submittedName>
        <fullName evidence="9 10">Growth factor independence</fullName>
    </submittedName>
</protein>
<dbReference type="KEGG" id="cqu:CpipJ_CPIJ002496"/>
<proteinExistence type="predicted"/>
<dbReference type="eggNOG" id="KOG1721">
    <property type="taxonomic scope" value="Eukaryota"/>
</dbReference>
<keyword evidence="2" id="KW-0479">Metal-binding</keyword>
<organism>
    <name type="scientific">Culex quinquefasciatus</name>
    <name type="common">Southern house mosquito</name>
    <name type="synonym">Culex pungens</name>
    <dbReference type="NCBI Taxonomy" id="7176"/>
    <lineage>
        <taxon>Eukaryota</taxon>
        <taxon>Metazoa</taxon>
        <taxon>Ecdysozoa</taxon>
        <taxon>Arthropoda</taxon>
        <taxon>Hexapoda</taxon>
        <taxon>Insecta</taxon>
        <taxon>Pterygota</taxon>
        <taxon>Neoptera</taxon>
        <taxon>Endopterygota</taxon>
        <taxon>Diptera</taxon>
        <taxon>Nematocera</taxon>
        <taxon>Culicoidea</taxon>
        <taxon>Culicidae</taxon>
        <taxon>Culicinae</taxon>
        <taxon>Culicini</taxon>
        <taxon>Culex</taxon>
        <taxon>Culex</taxon>
    </lineage>
</organism>
<evidence type="ECO:0000256" key="2">
    <source>
        <dbReference type="ARBA" id="ARBA00022723"/>
    </source>
</evidence>
<dbReference type="GO" id="GO:0005634">
    <property type="term" value="C:nucleus"/>
    <property type="evidence" value="ECO:0007669"/>
    <property type="project" value="UniProtKB-SubCell"/>
</dbReference>
<evidence type="ECO:0000256" key="7">
    <source>
        <dbReference type="PROSITE-ProRule" id="PRU00042"/>
    </source>
</evidence>
<dbReference type="InterPro" id="IPR036236">
    <property type="entry name" value="Znf_C2H2_sf"/>
</dbReference>
<dbReference type="EnsemblMetazoa" id="CPIJ002496-RA">
    <property type="protein sequence ID" value="CPIJ002496-PA"/>
    <property type="gene ID" value="CPIJ002496"/>
</dbReference>
<evidence type="ECO:0000259" key="8">
    <source>
        <dbReference type="PROSITE" id="PS50157"/>
    </source>
</evidence>
<comment type="subcellular location">
    <subcellularLocation>
        <location evidence="1">Nucleus</location>
    </subcellularLocation>
</comment>
<dbReference type="PANTHER" id="PTHR24393:SF138">
    <property type="entry name" value="IP01201P-RELATED"/>
    <property type="match status" value="1"/>
</dbReference>
<sequence length="191" mass="21033">MATTTTTLGDENGKINTLGLCWLAATKTSTEYTFGLDWRDTFSIVRFLNDQGDESRLSLARARRDFNLSGDDDGDDEARSEKPHKCQVCGKAFSQSSNLITHSRKHTGYKPFQCELCHKAFQRKVDLRRHKETQHTELRAIAPPGGLPVPAEYGPPPPPLLGQVARELLMAGQEAGVMATTAGDGEFIVID</sequence>
<dbReference type="PROSITE" id="PS00028">
    <property type="entry name" value="ZINC_FINGER_C2H2_1"/>
    <property type="match status" value="2"/>
</dbReference>
<evidence type="ECO:0000256" key="6">
    <source>
        <dbReference type="ARBA" id="ARBA00023242"/>
    </source>
</evidence>
<feature type="domain" description="C2H2-type" evidence="8">
    <location>
        <begin position="112"/>
        <end position="140"/>
    </location>
</feature>
<dbReference type="GO" id="GO:0008270">
    <property type="term" value="F:zinc ion binding"/>
    <property type="evidence" value="ECO:0007669"/>
    <property type="project" value="UniProtKB-KW"/>
</dbReference>
<dbReference type="Gene3D" id="3.30.160.60">
    <property type="entry name" value="Classic Zinc Finger"/>
    <property type="match status" value="2"/>
</dbReference>
<dbReference type="VEuPathDB" id="VectorBase:CQUJHB007425"/>
<dbReference type="InParanoid" id="B0W631"/>
<evidence type="ECO:0000256" key="5">
    <source>
        <dbReference type="ARBA" id="ARBA00022833"/>
    </source>
</evidence>
<evidence type="ECO:0000256" key="1">
    <source>
        <dbReference type="ARBA" id="ARBA00004123"/>
    </source>
</evidence>
<dbReference type="FunFam" id="3.30.160.60:FF:000432">
    <property type="entry name" value="zinc finger protein Gfi-1b isoform X1"/>
    <property type="match status" value="1"/>
</dbReference>
<dbReference type="Pfam" id="PF00096">
    <property type="entry name" value="zf-C2H2"/>
    <property type="match status" value="2"/>
</dbReference>
<reference evidence="9" key="1">
    <citation type="submission" date="2007-03" db="EMBL/GenBank/DDBJ databases">
        <title>Annotation of Culex pipiens quinquefasciatus.</title>
        <authorList>
            <consortium name="The Broad Institute Genome Sequencing Platform"/>
            <person name="Atkinson P.W."/>
            <person name="Hemingway J."/>
            <person name="Christensen B.M."/>
            <person name="Higgs S."/>
            <person name="Kodira C."/>
            <person name="Hannick L."/>
            <person name="Megy K."/>
            <person name="O'Leary S."/>
            <person name="Pearson M."/>
            <person name="Haas B.J."/>
            <person name="Mauceli E."/>
            <person name="Wortman J.R."/>
            <person name="Lee N.H."/>
            <person name="Guigo R."/>
            <person name="Stanke M."/>
            <person name="Alvarado L."/>
            <person name="Amedeo P."/>
            <person name="Antoine C.H."/>
            <person name="Arensburger P."/>
            <person name="Bidwell S.L."/>
            <person name="Crawford M."/>
            <person name="Camaro F."/>
            <person name="Devon K."/>
            <person name="Engels R."/>
            <person name="Hammond M."/>
            <person name="Howarth C."/>
            <person name="Koehrsen M."/>
            <person name="Lawson D."/>
            <person name="Montgomery P."/>
            <person name="Nene V."/>
            <person name="Nusbaum C."/>
            <person name="Puiu D."/>
            <person name="Romero-Severson J."/>
            <person name="Severson D.W."/>
            <person name="Shumway M."/>
            <person name="Sisk P."/>
            <person name="Stolte C."/>
            <person name="Zeng Q."/>
            <person name="Eisenstadt E."/>
            <person name="Fraser-Liggett C."/>
            <person name="Strausberg R."/>
            <person name="Galagan J."/>
            <person name="Birren B."/>
            <person name="Collins F.H."/>
        </authorList>
    </citation>
    <scope>NUCLEOTIDE SEQUENCE [LARGE SCALE GENOMIC DNA]</scope>
    <source>
        <strain evidence="9">JHB</strain>
    </source>
</reference>
<reference evidence="10" key="2">
    <citation type="submission" date="2021-02" db="UniProtKB">
        <authorList>
            <consortium name="EnsemblMetazoa"/>
        </authorList>
    </citation>
    <scope>IDENTIFICATION</scope>
    <source>
        <strain evidence="10">JHB</strain>
    </source>
</reference>
<keyword evidence="6" id="KW-0539">Nucleus</keyword>
<dbReference type="SMART" id="SM00355">
    <property type="entry name" value="ZnF_C2H2"/>
    <property type="match status" value="2"/>
</dbReference>
<name>B0W631_CULQU</name>
<dbReference type="VEuPathDB" id="VectorBase:CPIJ002496"/>
<dbReference type="GO" id="GO:0000978">
    <property type="term" value="F:RNA polymerase II cis-regulatory region sequence-specific DNA binding"/>
    <property type="evidence" value="ECO:0007669"/>
    <property type="project" value="TreeGrafter"/>
</dbReference>
<dbReference type="Proteomes" id="UP000002320">
    <property type="component" value="Unassembled WGS sequence"/>
</dbReference>
<evidence type="ECO:0000313" key="9">
    <source>
        <dbReference type="EMBL" id="EDS36179.1"/>
    </source>
</evidence>
<dbReference type="GO" id="GO:0009887">
    <property type="term" value="P:animal organ morphogenesis"/>
    <property type="evidence" value="ECO:0007669"/>
    <property type="project" value="UniProtKB-ARBA"/>
</dbReference>
<dbReference type="PROSITE" id="PS50157">
    <property type="entry name" value="ZINC_FINGER_C2H2_2"/>
    <property type="match status" value="2"/>
</dbReference>
<dbReference type="GO" id="GO:0003002">
    <property type="term" value="P:regionalization"/>
    <property type="evidence" value="ECO:0007669"/>
    <property type="project" value="UniProtKB-ARBA"/>
</dbReference>
<evidence type="ECO:0000313" key="10">
    <source>
        <dbReference type="EnsemblMetazoa" id="CPIJ002496-PA"/>
    </source>
</evidence>
<evidence type="ECO:0000256" key="3">
    <source>
        <dbReference type="ARBA" id="ARBA00022737"/>
    </source>
</evidence>
<keyword evidence="4 7" id="KW-0863">Zinc-finger</keyword>
<dbReference type="OrthoDB" id="6155966at2759"/>
<feature type="domain" description="C2H2-type" evidence="8">
    <location>
        <begin position="84"/>
        <end position="111"/>
    </location>
</feature>
<dbReference type="PANTHER" id="PTHR24393">
    <property type="entry name" value="ZINC FINGER PROTEIN"/>
    <property type="match status" value="1"/>
</dbReference>
<evidence type="ECO:0000256" key="4">
    <source>
        <dbReference type="ARBA" id="ARBA00022771"/>
    </source>
</evidence>
<evidence type="ECO:0000313" key="11">
    <source>
        <dbReference type="Proteomes" id="UP000002320"/>
    </source>
</evidence>
<gene>
    <name evidence="10" type="primary">6033755</name>
    <name evidence="9" type="ORF">CpipJ_CPIJ002496</name>
</gene>
<dbReference type="GO" id="GO:0001228">
    <property type="term" value="F:DNA-binding transcription activator activity, RNA polymerase II-specific"/>
    <property type="evidence" value="ECO:0007669"/>
    <property type="project" value="TreeGrafter"/>
</dbReference>
<dbReference type="InterPro" id="IPR013087">
    <property type="entry name" value="Znf_C2H2_type"/>
</dbReference>
<keyword evidence="3" id="KW-0677">Repeat</keyword>
<keyword evidence="5" id="KW-0862">Zinc</keyword>
<dbReference type="SUPFAM" id="SSF57667">
    <property type="entry name" value="beta-beta-alpha zinc fingers"/>
    <property type="match status" value="1"/>
</dbReference>
<keyword evidence="11" id="KW-1185">Reference proteome</keyword>
<dbReference type="STRING" id="7176.B0W631"/>
<accession>B0W631</accession>